<keyword evidence="2" id="KW-0732">Signal</keyword>
<sequence length="135" mass="14325">MKKLLVLLLGLTLQLAYAEDAPLPFDDPSSAAPAAHRQHAQAQGATRAHASSGKHHAGKAARHGKRAGKHVAKRGRKASTMSKPRSHVHAGSAVARPAPKMAARKTVRKSHVVKRAPASKGAKPAPKARHVRKHK</sequence>
<proteinExistence type="predicted"/>
<accession>A0A1W1Y0F8</accession>
<evidence type="ECO:0000256" key="2">
    <source>
        <dbReference type="SAM" id="SignalP"/>
    </source>
</evidence>
<feature type="region of interest" description="Disordered" evidence="1">
    <location>
        <begin position="25"/>
        <end position="135"/>
    </location>
</feature>
<dbReference type="Proteomes" id="UP000192761">
    <property type="component" value="Unassembled WGS sequence"/>
</dbReference>
<evidence type="ECO:0000313" key="3">
    <source>
        <dbReference type="EMBL" id="SMC29228.1"/>
    </source>
</evidence>
<reference evidence="3 4" key="1">
    <citation type="submission" date="2017-04" db="EMBL/GenBank/DDBJ databases">
        <authorList>
            <person name="Afonso C.L."/>
            <person name="Miller P.J."/>
            <person name="Scott M.A."/>
            <person name="Spackman E."/>
            <person name="Goraichik I."/>
            <person name="Dimitrov K.M."/>
            <person name="Suarez D.L."/>
            <person name="Swayne D.E."/>
        </authorList>
    </citation>
    <scope>NUCLEOTIDE SEQUENCE [LARGE SCALE GENOMIC DNA]</scope>
    <source>
        <strain evidence="3 4">DSM 23236</strain>
    </source>
</reference>
<feature type="compositionally biased region" description="Basic residues" evidence="1">
    <location>
        <begin position="126"/>
        <end position="135"/>
    </location>
</feature>
<evidence type="ECO:0000256" key="1">
    <source>
        <dbReference type="SAM" id="MobiDB-lite"/>
    </source>
</evidence>
<organism evidence="3 4">
    <name type="scientific">Andreprevotia lacus DSM 23236</name>
    <dbReference type="NCBI Taxonomy" id="1121001"/>
    <lineage>
        <taxon>Bacteria</taxon>
        <taxon>Pseudomonadati</taxon>
        <taxon>Pseudomonadota</taxon>
        <taxon>Betaproteobacteria</taxon>
        <taxon>Neisseriales</taxon>
        <taxon>Chitinibacteraceae</taxon>
        <taxon>Andreprevotia</taxon>
    </lineage>
</organism>
<feature type="compositionally biased region" description="Basic residues" evidence="1">
    <location>
        <begin position="52"/>
        <end position="77"/>
    </location>
</feature>
<feature type="compositionally biased region" description="Low complexity" evidence="1">
    <location>
        <begin position="116"/>
        <end position="125"/>
    </location>
</feature>
<name>A0A1W1Y0F8_9NEIS</name>
<dbReference type="AlphaFoldDB" id="A0A1W1Y0F8"/>
<dbReference type="EMBL" id="FWXD01000031">
    <property type="protein sequence ID" value="SMC29228.1"/>
    <property type="molecule type" value="Genomic_DNA"/>
</dbReference>
<protein>
    <submittedName>
        <fullName evidence="3">Uncharacterized protein</fullName>
    </submittedName>
</protein>
<evidence type="ECO:0000313" key="4">
    <source>
        <dbReference type="Proteomes" id="UP000192761"/>
    </source>
</evidence>
<feature type="chain" id="PRO_5012461501" evidence="2">
    <location>
        <begin position="19"/>
        <end position="135"/>
    </location>
</feature>
<dbReference type="RefSeq" id="WP_084092639.1">
    <property type="nucleotide sequence ID" value="NZ_FWXD01000031.1"/>
</dbReference>
<feature type="signal peptide" evidence="2">
    <location>
        <begin position="1"/>
        <end position="18"/>
    </location>
</feature>
<feature type="compositionally biased region" description="Low complexity" evidence="1">
    <location>
        <begin position="25"/>
        <end position="51"/>
    </location>
</feature>
<feature type="compositionally biased region" description="Basic residues" evidence="1">
    <location>
        <begin position="102"/>
        <end position="114"/>
    </location>
</feature>
<dbReference type="STRING" id="1121001.SAMN02745857_03701"/>
<keyword evidence="4" id="KW-1185">Reference proteome</keyword>
<gene>
    <name evidence="3" type="ORF">SAMN02745857_03701</name>
</gene>